<evidence type="ECO:0000256" key="1">
    <source>
        <dbReference type="SAM" id="MobiDB-lite"/>
    </source>
</evidence>
<dbReference type="Proteomes" id="UP000630718">
    <property type="component" value="Unassembled WGS sequence"/>
</dbReference>
<comment type="caution">
    <text evidence="2">The sequence shown here is derived from an EMBL/GenBank/DDBJ whole genome shotgun (WGS) entry which is preliminary data.</text>
</comment>
<accession>A0A919AL64</accession>
<organism evidence="2 3">
    <name type="scientific">Streptomyces fumanus</name>
    <dbReference type="NCBI Taxonomy" id="67302"/>
    <lineage>
        <taxon>Bacteria</taxon>
        <taxon>Bacillati</taxon>
        <taxon>Actinomycetota</taxon>
        <taxon>Actinomycetes</taxon>
        <taxon>Kitasatosporales</taxon>
        <taxon>Streptomycetaceae</taxon>
        <taxon>Streptomyces</taxon>
    </lineage>
</organism>
<feature type="region of interest" description="Disordered" evidence="1">
    <location>
        <begin position="1"/>
        <end position="62"/>
    </location>
</feature>
<sequence>MPTLRFGGASSGFASGEGTHRSTGYQRNSAGRGRLPATLRTRTDTRGSAPPPVTRRSLVRRSQVVPSGTQIIYVRRILLGRSLPSPSRDTAPPPPVSTGTGARQLVEQQLSFGVTEIGFTPGRLRCFVARRRRTTTP</sequence>
<reference evidence="2" key="2">
    <citation type="submission" date="2020-09" db="EMBL/GenBank/DDBJ databases">
        <authorList>
            <person name="Sun Q."/>
            <person name="Ohkuma M."/>
        </authorList>
    </citation>
    <scope>NUCLEOTIDE SEQUENCE</scope>
    <source>
        <strain evidence="2">JCM 4477</strain>
    </source>
</reference>
<protein>
    <submittedName>
        <fullName evidence="2">Uncharacterized protein</fullName>
    </submittedName>
</protein>
<name>A0A919AL64_9ACTN</name>
<feature type="compositionally biased region" description="Low complexity" evidence="1">
    <location>
        <begin position="1"/>
        <end position="16"/>
    </location>
</feature>
<keyword evidence="3" id="KW-1185">Reference proteome</keyword>
<dbReference type="EMBL" id="BNBI01000010">
    <property type="protein sequence ID" value="GHF15141.1"/>
    <property type="molecule type" value="Genomic_DNA"/>
</dbReference>
<evidence type="ECO:0000313" key="2">
    <source>
        <dbReference type="EMBL" id="GHF15141.1"/>
    </source>
</evidence>
<gene>
    <name evidence="2" type="ORF">GCM10018772_45250</name>
</gene>
<proteinExistence type="predicted"/>
<evidence type="ECO:0000313" key="3">
    <source>
        <dbReference type="Proteomes" id="UP000630718"/>
    </source>
</evidence>
<dbReference type="AlphaFoldDB" id="A0A919AL64"/>
<reference evidence="2" key="1">
    <citation type="journal article" date="2014" name="Int. J. Syst. Evol. Microbiol.">
        <title>Complete genome sequence of Corynebacterium casei LMG S-19264T (=DSM 44701T), isolated from a smear-ripened cheese.</title>
        <authorList>
            <consortium name="US DOE Joint Genome Institute (JGI-PGF)"/>
            <person name="Walter F."/>
            <person name="Albersmeier A."/>
            <person name="Kalinowski J."/>
            <person name="Ruckert C."/>
        </authorList>
    </citation>
    <scope>NUCLEOTIDE SEQUENCE</scope>
    <source>
        <strain evidence="2">JCM 4477</strain>
    </source>
</reference>